<dbReference type="EMBL" id="UYRT01107976">
    <property type="protein sequence ID" value="VDN44969.1"/>
    <property type="molecule type" value="Genomic_DNA"/>
</dbReference>
<dbReference type="WBParaSite" id="GPUH_0002602801-mRNA-1">
    <property type="protein sequence ID" value="GPUH_0002602801-mRNA-1"/>
    <property type="gene ID" value="GPUH_0002602801"/>
</dbReference>
<gene>
    <name evidence="1" type="ORF">GPUH_LOCUS26000</name>
</gene>
<evidence type="ECO:0000313" key="3">
    <source>
        <dbReference type="WBParaSite" id="GPUH_0002602801-mRNA-1"/>
    </source>
</evidence>
<organism evidence="3">
    <name type="scientific">Gongylonema pulchrum</name>
    <dbReference type="NCBI Taxonomy" id="637853"/>
    <lineage>
        <taxon>Eukaryota</taxon>
        <taxon>Metazoa</taxon>
        <taxon>Ecdysozoa</taxon>
        <taxon>Nematoda</taxon>
        <taxon>Chromadorea</taxon>
        <taxon>Rhabditida</taxon>
        <taxon>Spirurina</taxon>
        <taxon>Spiruromorpha</taxon>
        <taxon>Spiruroidea</taxon>
        <taxon>Gongylonematidae</taxon>
        <taxon>Gongylonema</taxon>
    </lineage>
</organism>
<reference evidence="1 2" key="2">
    <citation type="submission" date="2018-11" db="EMBL/GenBank/DDBJ databases">
        <authorList>
            <consortium name="Pathogen Informatics"/>
        </authorList>
    </citation>
    <scope>NUCLEOTIDE SEQUENCE [LARGE SCALE GENOMIC DNA]</scope>
</reference>
<accession>A0A183EYF7</accession>
<sequence>MVKSQAAQFVSYNTPDLAHPTFFLLMRNSLLGDAIILLVESETVFGVYVEPPTVETFFGLSVTILFWTCQPSKNCRNTRCFVSPRYFINLLF</sequence>
<evidence type="ECO:0000313" key="2">
    <source>
        <dbReference type="Proteomes" id="UP000271098"/>
    </source>
</evidence>
<proteinExistence type="predicted"/>
<dbReference type="Proteomes" id="UP000271098">
    <property type="component" value="Unassembled WGS sequence"/>
</dbReference>
<evidence type="ECO:0000313" key="1">
    <source>
        <dbReference type="EMBL" id="VDN44969.1"/>
    </source>
</evidence>
<reference evidence="3" key="1">
    <citation type="submission" date="2016-06" db="UniProtKB">
        <authorList>
            <consortium name="WormBaseParasite"/>
        </authorList>
    </citation>
    <scope>IDENTIFICATION</scope>
</reference>
<keyword evidence="2" id="KW-1185">Reference proteome</keyword>
<dbReference type="AlphaFoldDB" id="A0A183EYF7"/>
<protein>
    <submittedName>
        <fullName evidence="3">TLDc domain-containing protein</fullName>
    </submittedName>
</protein>
<name>A0A183EYF7_9BILA</name>